<organism evidence="1 2">
    <name type="scientific">Portunus trituberculatus</name>
    <name type="common">Swimming crab</name>
    <name type="synonym">Neptunus trituberculatus</name>
    <dbReference type="NCBI Taxonomy" id="210409"/>
    <lineage>
        <taxon>Eukaryota</taxon>
        <taxon>Metazoa</taxon>
        <taxon>Ecdysozoa</taxon>
        <taxon>Arthropoda</taxon>
        <taxon>Crustacea</taxon>
        <taxon>Multicrustacea</taxon>
        <taxon>Malacostraca</taxon>
        <taxon>Eumalacostraca</taxon>
        <taxon>Eucarida</taxon>
        <taxon>Decapoda</taxon>
        <taxon>Pleocyemata</taxon>
        <taxon>Brachyura</taxon>
        <taxon>Eubrachyura</taxon>
        <taxon>Portunoidea</taxon>
        <taxon>Portunidae</taxon>
        <taxon>Portuninae</taxon>
        <taxon>Portunus</taxon>
    </lineage>
</organism>
<accession>A0A5B7G9J0</accession>
<name>A0A5B7G9J0_PORTR</name>
<dbReference type="Proteomes" id="UP000324222">
    <property type="component" value="Unassembled WGS sequence"/>
</dbReference>
<sequence>MAVVLERGFCASSILTVLVVEGIFEGQVLRQLNEAELAPGCCSPLPRQVYSIFSSSSLSLWKVVLVRTGVLQNRSLSAVSPSPPRRATGASRTPAGTNYSLCRHVGDRDGARGSQLAVMTCMCRPRTTVLPTLLLVCPAKRRTGSGLHE</sequence>
<gene>
    <name evidence="1" type="ORF">E2C01_048034</name>
</gene>
<comment type="caution">
    <text evidence="1">The sequence shown here is derived from an EMBL/GenBank/DDBJ whole genome shotgun (WGS) entry which is preliminary data.</text>
</comment>
<protein>
    <submittedName>
        <fullName evidence="1">Uncharacterized protein</fullName>
    </submittedName>
</protein>
<reference evidence="1 2" key="1">
    <citation type="submission" date="2019-05" db="EMBL/GenBank/DDBJ databases">
        <title>Another draft genome of Portunus trituberculatus and its Hox gene families provides insights of decapod evolution.</title>
        <authorList>
            <person name="Jeong J.-H."/>
            <person name="Song I."/>
            <person name="Kim S."/>
            <person name="Choi T."/>
            <person name="Kim D."/>
            <person name="Ryu S."/>
            <person name="Kim W."/>
        </authorList>
    </citation>
    <scope>NUCLEOTIDE SEQUENCE [LARGE SCALE GENOMIC DNA]</scope>
    <source>
        <tissue evidence="1">Muscle</tissue>
    </source>
</reference>
<evidence type="ECO:0000313" key="2">
    <source>
        <dbReference type="Proteomes" id="UP000324222"/>
    </source>
</evidence>
<dbReference type="AlphaFoldDB" id="A0A5B7G9J0"/>
<keyword evidence="2" id="KW-1185">Reference proteome</keyword>
<proteinExistence type="predicted"/>
<dbReference type="EMBL" id="VSRR010012125">
    <property type="protein sequence ID" value="MPC54127.1"/>
    <property type="molecule type" value="Genomic_DNA"/>
</dbReference>
<evidence type="ECO:0000313" key="1">
    <source>
        <dbReference type="EMBL" id="MPC54127.1"/>
    </source>
</evidence>